<dbReference type="Gene3D" id="1.10.10.60">
    <property type="entry name" value="Homeodomain-like"/>
    <property type="match status" value="1"/>
</dbReference>
<protein>
    <recommendedName>
        <fullName evidence="3">RNA polymerase sigma-70 region 4 domain-containing protein</fullName>
    </recommendedName>
</protein>
<reference evidence="1 2" key="1">
    <citation type="submission" date="2016-06" db="EMBL/GenBank/DDBJ databases">
        <title>Gene turnover analysis identifies the evolutionary adaptation of the extremophile Acidithiobacillus caldus.</title>
        <authorList>
            <person name="Zhang X."/>
        </authorList>
    </citation>
    <scope>NUCLEOTIDE SEQUENCE [LARGE SCALE GENOMIC DNA]</scope>
    <source>
        <strain evidence="1 2">S1</strain>
    </source>
</reference>
<gene>
    <name evidence="1" type="ORF">BAE30_05170</name>
</gene>
<dbReference type="InterPro" id="IPR001387">
    <property type="entry name" value="Cro/C1-type_HTH"/>
</dbReference>
<comment type="caution">
    <text evidence="1">The sequence shown here is derived from an EMBL/GenBank/DDBJ whole genome shotgun (WGS) entry which is preliminary data.</text>
</comment>
<dbReference type="EMBL" id="LZYH01000402">
    <property type="protein sequence ID" value="OFC61361.1"/>
    <property type="molecule type" value="Genomic_DNA"/>
</dbReference>
<evidence type="ECO:0000313" key="2">
    <source>
        <dbReference type="Proteomes" id="UP000175707"/>
    </source>
</evidence>
<evidence type="ECO:0008006" key="3">
    <source>
        <dbReference type="Google" id="ProtNLM"/>
    </source>
</evidence>
<name>A0A1E7YXW8_9PROT</name>
<accession>A0A1E7YXW8</accession>
<organism evidence="1 2">
    <name type="scientific">Acidithiobacillus caldus</name>
    <dbReference type="NCBI Taxonomy" id="33059"/>
    <lineage>
        <taxon>Bacteria</taxon>
        <taxon>Pseudomonadati</taxon>
        <taxon>Pseudomonadota</taxon>
        <taxon>Acidithiobacillia</taxon>
        <taxon>Acidithiobacillales</taxon>
        <taxon>Acidithiobacillaceae</taxon>
        <taxon>Acidithiobacillus</taxon>
    </lineage>
</organism>
<evidence type="ECO:0000313" key="1">
    <source>
        <dbReference type="EMBL" id="OFC61361.1"/>
    </source>
</evidence>
<dbReference type="SUPFAM" id="SSF88659">
    <property type="entry name" value="Sigma3 and sigma4 domains of RNA polymerase sigma factors"/>
    <property type="match status" value="1"/>
</dbReference>
<dbReference type="InterPro" id="IPR013324">
    <property type="entry name" value="RNA_pol_sigma_r3/r4-like"/>
</dbReference>
<proteinExistence type="predicted"/>
<dbReference type="Proteomes" id="UP000175707">
    <property type="component" value="Unassembled WGS sequence"/>
</dbReference>
<dbReference type="CDD" id="cd00093">
    <property type="entry name" value="HTH_XRE"/>
    <property type="match status" value="1"/>
</dbReference>
<dbReference type="AlphaFoldDB" id="A0A1E7YXW8"/>
<sequence>MTTSTFALDALATDFLVRADGPHWATQHERVQYRSGAADIIFLAEDENYTCEQDVERQEIERDELAQKILDSLFLSRKQRRVWEYIFDGYSQAEISRKIGISAQAISKIIAETREHVKFHAQIVMRRESLAGGERLPMRDASSSDFCPPPIPDGFVGQLVLFGGDL</sequence>